<evidence type="ECO:0000313" key="1">
    <source>
        <dbReference type="EMBL" id="MEA0979186.1"/>
    </source>
</evidence>
<comment type="caution">
    <text evidence="1">The sequence shown here is derived from an EMBL/GenBank/DDBJ whole genome shotgun (WGS) entry which is preliminary data.</text>
</comment>
<proteinExistence type="predicted"/>
<reference evidence="1 2" key="1">
    <citation type="submission" date="2023-12" db="EMBL/GenBank/DDBJ databases">
        <title>Genome comparison identifies genes involved in endophytic behavior of Lysinibacillus irui and provides insights into its role as a plant-growth promoting bacterium.</title>
        <authorList>
            <person name="Hilario S."/>
            <person name="Matos I."/>
            <person name="Goncalves M.F.M."/>
            <person name="Pardo C.A."/>
            <person name="Santos M.J."/>
        </authorList>
    </citation>
    <scope>NUCLEOTIDE SEQUENCE [LARGE SCALE GENOMIC DNA]</scope>
    <source>
        <strain evidence="1 2">B3</strain>
    </source>
</reference>
<dbReference type="EMBL" id="JAXUIA010000023">
    <property type="protein sequence ID" value="MEA0979186.1"/>
    <property type="molecule type" value="Genomic_DNA"/>
</dbReference>
<gene>
    <name evidence="1" type="ORF">U6C28_23175</name>
</gene>
<sequence>MDALHMTDELVAFFTKELSEMQLQTKDETVFKAPTVYDGYLPQKKNGRRGEEDTEQDDYPFVIVRFLYEKDDLKDKNVMKFRLLIGTYSKDDRQGWRDTLHVMNRMKFALKEVGCVGPGELTGEIELALFEEQMKPMWRGVMEVDIATPAVKLDRSEFGDDFNY</sequence>
<evidence type="ECO:0008006" key="3">
    <source>
        <dbReference type="Google" id="ProtNLM"/>
    </source>
</evidence>
<protein>
    <recommendedName>
        <fullName evidence="3">Phage portal protein</fullName>
    </recommendedName>
</protein>
<accession>A0ABU5NT17</accession>
<evidence type="ECO:0000313" key="2">
    <source>
        <dbReference type="Proteomes" id="UP001289615"/>
    </source>
</evidence>
<dbReference type="Proteomes" id="UP001289615">
    <property type="component" value="Unassembled WGS sequence"/>
</dbReference>
<organism evidence="1 2">
    <name type="scientific">Lysinibacillus irui</name>
    <dbReference type="NCBI Taxonomy" id="2998077"/>
    <lineage>
        <taxon>Bacteria</taxon>
        <taxon>Bacillati</taxon>
        <taxon>Bacillota</taxon>
        <taxon>Bacilli</taxon>
        <taxon>Bacillales</taxon>
        <taxon>Bacillaceae</taxon>
        <taxon>Lysinibacillus</taxon>
    </lineage>
</organism>
<keyword evidence="2" id="KW-1185">Reference proteome</keyword>
<name>A0ABU5NT17_9BACI</name>
<dbReference type="RefSeq" id="WP_322612152.1">
    <property type="nucleotide sequence ID" value="NZ_JAXLNX010000032.1"/>
</dbReference>